<dbReference type="GO" id="GO:0016020">
    <property type="term" value="C:membrane"/>
    <property type="evidence" value="ECO:0007669"/>
    <property type="project" value="UniProtKB-SubCell"/>
</dbReference>
<feature type="domain" description="ABC transporter" evidence="10">
    <location>
        <begin position="18"/>
        <end position="254"/>
    </location>
</feature>
<evidence type="ECO:0000313" key="11">
    <source>
        <dbReference type="EMBL" id="KAJ8604891.1"/>
    </source>
</evidence>
<sequence length="1050" mass="114742">MDSSFKYDSRDEWDAFPLILTRLGLRVRGHQLLTSVSAQCDPGELTCVMGPSGAGKSQLLRTLAGRLPAGAVVAGYAGVGGASILGLCPRTRRDLIGYVSQEPVFCSGWETMTVGAYLDYVAILQLGFNTDYSVLKAVELPSMCAEMQIRVLSGGEKKRLSIAADVILGRAHVCLLDEPTSSLSHTDALNLVRVVSRLTASTNCVTVATIHQPGDSVFTLFDTLVLLKSGRVLYAGPRTEVLEHLSGSALPDETQTTAEWLLDTVATMKMEAAVTMRGGDEDMPTTNDAKIVRNASTFDEWRREIMVLTRRFAATLFLDASFTATPFFIVILDATIRGLLMFNPSSSVAGAFTRLYAASISPTQSHQPSVPLVVWYCNTLAPSLSEMRNGRYRYGSFVVAVLVCVTARTVLMTIPTMTLYYWMVGWYPSEWLTTAVFEMFASHSLSVGAVLCAVVGGNPTIATLLYILALVLNYYLRGVYFSQRVMPTAISYFSDCLPLRWAADGVSTSQLRGRSYECKGDEALIYSPCPVRGGDILALFDMGETKNWVLRFGLFELACAVVICLVLDRIVMGRVRLAKKSTQVIVPENFEPCDAMDEQDDDHPKKAEEGEGDDSVGGDPKAHHLMTLLDRDVRHDCVPALNVEQLSVVTTSGKTLLRDVSFSASTASLTAIFGNSGSGKSTMLKAIAGRIPATGRMQRHPVAYVQQDAQLPEWLDVRELFAYHAELRGLQQEGIVDATIDFLGLTRVMKTKTATLSGGELRRCSLGVDGILSARPWLLMDEPTTGLSASDALRLTKNLHALADAMRWVVLASLHSPRVEIFLLFDAVVLLGKGVQPLVVLATSMSPWVLVDDVGIQVMHEMRCGKYAPLPALTALVAVNAVRLLVFAALPAVVPVYFLAGLRGSLSAFLHFLATTWICSMYGFACLLLLIGVYRTKERMSSWMGLALVTGHFSGLLRAIADYPLALRWFARHFGVFYFMVDVATTTQLPATLRCGGEEITVCPVRTKDYLRETHSYAQYGIRSRYLRSIIVVLVLGALGSLLIARQVRG</sequence>
<evidence type="ECO:0000256" key="5">
    <source>
        <dbReference type="ARBA" id="ARBA00022840"/>
    </source>
</evidence>
<dbReference type="GO" id="GO:0016887">
    <property type="term" value="F:ATP hydrolysis activity"/>
    <property type="evidence" value="ECO:0007669"/>
    <property type="project" value="InterPro"/>
</dbReference>
<dbReference type="PANTHER" id="PTHR48041">
    <property type="entry name" value="ABC TRANSPORTER G FAMILY MEMBER 28"/>
    <property type="match status" value="1"/>
</dbReference>
<proteinExistence type="predicted"/>
<evidence type="ECO:0000256" key="1">
    <source>
        <dbReference type="ARBA" id="ARBA00004141"/>
    </source>
</evidence>
<dbReference type="AlphaFoldDB" id="A0AAD7XMY2"/>
<accession>A0AAD7XMY2</accession>
<feature type="transmembrane region" description="Helical" evidence="9">
    <location>
        <begin position="312"/>
        <end position="332"/>
    </location>
</feature>
<evidence type="ECO:0000256" key="7">
    <source>
        <dbReference type="ARBA" id="ARBA00023136"/>
    </source>
</evidence>
<evidence type="ECO:0000256" key="6">
    <source>
        <dbReference type="ARBA" id="ARBA00022989"/>
    </source>
</evidence>
<dbReference type="PANTHER" id="PTHR48041:SF139">
    <property type="entry name" value="PROTEIN SCARLET"/>
    <property type="match status" value="1"/>
</dbReference>
<name>A0AAD7XMY2_9STRA</name>
<gene>
    <name evidence="11" type="ORF">CTAYLR_004302</name>
</gene>
<keyword evidence="12" id="KW-1185">Reference proteome</keyword>
<feature type="transmembrane region" description="Helical" evidence="9">
    <location>
        <begin position="463"/>
        <end position="481"/>
    </location>
</feature>
<dbReference type="Proteomes" id="UP001230188">
    <property type="component" value="Unassembled WGS sequence"/>
</dbReference>
<dbReference type="EMBL" id="JAQMWT010000320">
    <property type="protein sequence ID" value="KAJ8604891.1"/>
    <property type="molecule type" value="Genomic_DNA"/>
</dbReference>
<keyword evidence="4" id="KW-0547">Nucleotide-binding</keyword>
<dbReference type="PROSITE" id="PS00211">
    <property type="entry name" value="ABC_TRANSPORTER_1"/>
    <property type="match status" value="1"/>
</dbReference>
<feature type="transmembrane region" description="Helical" evidence="9">
    <location>
        <begin position="1026"/>
        <end position="1045"/>
    </location>
</feature>
<dbReference type="InterPro" id="IPR050352">
    <property type="entry name" value="ABCG_transporters"/>
</dbReference>
<feature type="transmembrane region" description="Helical" evidence="9">
    <location>
        <begin position="906"/>
        <end position="931"/>
    </location>
</feature>
<dbReference type="InterPro" id="IPR003593">
    <property type="entry name" value="AAA+_ATPase"/>
</dbReference>
<comment type="caution">
    <text evidence="11">The sequence shown here is derived from an EMBL/GenBank/DDBJ whole genome shotgun (WGS) entry which is preliminary data.</text>
</comment>
<feature type="transmembrane region" description="Helical" evidence="9">
    <location>
        <begin position="548"/>
        <end position="571"/>
    </location>
</feature>
<comment type="subcellular location">
    <subcellularLocation>
        <location evidence="1">Membrane</location>
        <topology evidence="1">Multi-pass membrane protein</topology>
    </subcellularLocation>
</comment>
<dbReference type="InterPro" id="IPR027417">
    <property type="entry name" value="P-loop_NTPase"/>
</dbReference>
<reference evidence="11" key="1">
    <citation type="submission" date="2023-01" db="EMBL/GenBank/DDBJ databases">
        <title>Metagenome sequencing of chrysophaentin producing Chrysophaeum taylorii.</title>
        <authorList>
            <person name="Davison J."/>
            <person name="Bewley C."/>
        </authorList>
    </citation>
    <scope>NUCLEOTIDE SEQUENCE</scope>
    <source>
        <strain evidence="11">NIES-1699</strain>
    </source>
</reference>
<keyword evidence="3 9" id="KW-0812">Transmembrane</keyword>
<keyword evidence="5" id="KW-0067">ATP-binding</keyword>
<dbReference type="Gene3D" id="3.40.50.300">
    <property type="entry name" value="P-loop containing nucleotide triphosphate hydrolases"/>
    <property type="match status" value="2"/>
</dbReference>
<dbReference type="GO" id="GO:0005524">
    <property type="term" value="F:ATP binding"/>
    <property type="evidence" value="ECO:0007669"/>
    <property type="project" value="UniProtKB-KW"/>
</dbReference>
<keyword evidence="7 9" id="KW-0472">Membrane</keyword>
<feature type="transmembrane region" description="Helical" evidence="9">
    <location>
        <begin position="435"/>
        <end position="456"/>
    </location>
</feature>
<dbReference type="SMART" id="SM00382">
    <property type="entry name" value="AAA"/>
    <property type="match status" value="2"/>
</dbReference>
<dbReference type="Pfam" id="PF01061">
    <property type="entry name" value="ABC2_membrane"/>
    <property type="match status" value="1"/>
</dbReference>
<keyword evidence="6 9" id="KW-1133">Transmembrane helix</keyword>
<dbReference type="InterPro" id="IPR017871">
    <property type="entry name" value="ABC_transporter-like_CS"/>
</dbReference>
<dbReference type="SUPFAM" id="SSF52540">
    <property type="entry name" value="P-loop containing nucleoside triphosphate hydrolases"/>
    <property type="match status" value="2"/>
</dbReference>
<dbReference type="PROSITE" id="PS50893">
    <property type="entry name" value="ABC_TRANSPORTER_2"/>
    <property type="match status" value="2"/>
</dbReference>
<dbReference type="GO" id="GO:0140359">
    <property type="term" value="F:ABC-type transporter activity"/>
    <property type="evidence" value="ECO:0007669"/>
    <property type="project" value="InterPro"/>
</dbReference>
<dbReference type="InterPro" id="IPR013525">
    <property type="entry name" value="ABC2_TM"/>
</dbReference>
<evidence type="ECO:0000259" key="10">
    <source>
        <dbReference type="PROSITE" id="PS50893"/>
    </source>
</evidence>
<feature type="transmembrane region" description="Helical" evidence="9">
    <location>
        <begin position="872"/>
        <end position="900"/>
    </location>
</feature>
<feature type="domain" description="ABC transporter" evidence="10">
    <location>
        <begin position="641"/>
        <end position="858"/>
    </location>
</feature>
<protein>
    <recommendedName>
        <fullName evidence="10">ABC transporter domain-containing protein</fullName>
    </recommendedName>
</protein>
<evidence type="ECO:0000256" key="2">
    <source>
        <dbReference type="ARBA" id="ARBA00022448"/>
    </source>
</evidence>
<organism evidence="11 12">
    <name type="scientific">Chrysophaeum taylorii</name>
    <dbReference type="NCBI Taxonomy" id="2483200"/>
    <lineage>
        <taxon>Eukaryota</taxon>
        <taxon>Sar</taxon>
        <taxon>Stramenopiles</taxon>
        <taxon>Ochrophyta</taxon>
        <taxon>Pelagophyceae</taxon>
        <taxon>Pelagomonadales</taxon>
        <taxon>Pelagomonadaceae</taxon>
        <taxon>Chrysophaeum</taxon>
    </lineage>
</organism>
<keyword evidence="2" id="KW-0813">Transport</keyword>
<dbReference type="Pfam" id="PF00005">
    <property type="entry name" value="ABC_tran"/>
    <property type="match status" value="2"/>
</dbReference>
<evidence type="ECO:0000256" key="8">
    <source>
        <dbReference type="SAM" id="MobiDB-lite"/>
    </source>
</evidence>
<evidence type="ECO:0000256" key="9">
    <source>
        <dbReference type="SAM" id="Phobius"/>
    </source>
</evidence>
<dbReference type="InterPro" id="IPR003439">
    <property type="entry name" value="ABC_transporter-like_ATP-bd"/>
</dbReference>
<evidence type="ECO:0000313" key="12">
    <source>
        <dbReference type="Proteomes" id="UP001230188"/>
    </source>
</evidence>
<evidence type="ECO:0000256" key="3">
    <source>
        <dbReference type="ARBA" id="ARBA00022692"/>
    </source>
</evidence>
<feature type="transmembrane region" description="Helical" evidence="9">
    <location>
        <begin position="397"/>
        <end position="423"/>
    </location>
</feature>
<evidence type="ECO:0000256" key="4">
    <source>
        <dbReference type="ARBA" id="ARBA00022741"/>
    </source>
</evidence>
<feature type="region of interest" description="Disordered" evidence="8">
    <location>
        <begin position="591"/>
        <end position="621"/>
    </location>
</feature>